<sequence length="38" mass="3965">MCVVVPDIYQQLVGTNVLSWLVNAETAAASAAVTCVVQ</sequence>
<name>A0A0U1DWT3_9MYCO</name>
<protein>
    <submittedName>
        <fullName evidence="1">Uncharacterized protein</fullName>
    </submittedName>
</protein>
<evidence type="ECO:0000313" key="1">
    <source>
        <dbReference type="EMBL" id="CQD23234.1"/>
    </source>
</evidence>
<gene>
    <name evidence="1" type="ORF">BN970_05703</name>
</gene>
<accession>A0A0U1DWT3</accession>
<reference evidence="1 2" key="1">
    <citation type="submission" date="2015-03" db="EMBL/GenBank/DDBJ databases">
        <authorList>
            <person name="Murphy D."/>
        </authorList>
    </citation>
    <scope>NUCLEOTIDE SEQUENCE [LARGE SCALE GENOMIC DNA]</scope>
    <source>
        <strain evidence="1 2">D16</strain>
    </source>
</reference>
<proteinExistence type="predicted"/>
<dbReference type="Proteomes" id="UP000182227">
    <property type="component" value="Unassembled WGS sequence"/>
</dbReference>
<evidence type="ECO:0000313" key="2">
    <source>
        <dbReference type="Proteomes" id="UP000182227"/>
    </source>
</evidence>
<organism evidence="1 2">
    <name type="scientific">Mycolicibacterium conceptionense</name>
    <dbReference type="NCBI Taxonomy" id="451644"/>
    <lineage>
        <taxon>Bacteria</taxon>
        <taxon>Bacillati</taxon>
        <taxon>Actinomycetota</taxon>
        <taxon>Actinomycetes</taxon>
        <taxon>Mycobacteriales</taxon>
        <taxon>Mycobacteriaceae</taxon>
        <taxon>Mycolicibacterium</taxon>
    </lineage>
</organism>
<dbReference type="AlphaFoldDB" id="A0A0U1DWT3"/>
<dbReference type="EMBL" id="CTEF01000005">
    <property type="protein sequence ID" value="CQD23234.1"/>
    <property type="molecule type" value="Genomic_DNA"/>
</dbReference>